<accession>A0A7W3JUR9</accession>
<dbReference type="PANTHER" id="PTHR30419:SF30">
    <property type="entry name" value="LYSR FAMILY TRANSCRIPTIONAL REGULATOR"/>
    <property type="match status" value="1"/>
</dbReference>
<evidence type="ECO:0000259" key="5">
    <source>
        <dbReference type="PROSITE" id="PS50931"/>
    </source>
</evidence>
<gene>
    <name evidence="6" type="ORF">FB555_001727</name>
</gene>
<comment type="similarity">
    <text evidence="1">Belongs to the LysR transcriptional regulatory family.</text>
</comment>
<dbReference type="PROSITE" id="PS50931">
    <property type="entry name" value="HTH_LYSR"/>
    <property type="match status" value="1"/>
</dbReference>
<keyword evidence="3 6" id="KW-0238">DNA-binding</keyword>
<dbReference type="GO" id="GO:0003677">
    <property type="term" value="F:DNA binding"/>
    <property type="evidence" value="ECO:0007669"/>
    <property type="project" value="UniProtKB-KW"/>
</dbReference>
<proteinExistence type="inferred from homology"/>
<dbReference type="SUPFAM" id="SSF53850">
    <property type="entry name" value="Periplasmic binding protein-like II"/>
    <property type="match status" value="1"/>
</dbReference>
<evidence type="ECO:0000256" key="4">
    <source>
        <dbReference type="ARBA" id="ARBA00023163"/>
    </source>
</evidence>
<evidence type="ECO:0000313" key="7">
    <source>
        <dbReference type="Proteomes" id="UP000524237"/>
    </source>
</evidence>
<dbReference type="GO" id="GO:0005829">
    <property type="term" value="C:cytosol"/>
    <property type="evidence" value="ECO:0007669"/>
    <property type="project" value="TreeGrafter"/>
</dbReference>
<dbReference type="InterPro" id="IPR005119">
    <property type="entry name" value="LysR_subst-bd"/>
</dbReference>
<dbReference type="GO" id="GO:0003700">
    <property type="term" value="F:DNA-binding transcription factor activity"/>
    <property type="evidence" value="ECO:0007669"/>
    <property type="project" value="InterPro"/>
</dbReference>
<dbReference type="InterPro" id="IPR036388">
    <property type="entry name" value="WH-like_DNA-bd_sf"/>
</dbReference>
<dbReference type="Gene3D" id="1.10.10.10">
    <property type="entry name" value="Winged helix-like DNA-binding domain superfamily/Winged helix DNA-binding domain"/>
    <property type="match status" value="1"/>
</dbReference>
<organism evidence="6 7">
    <name type="scientific">Alpinimonas psychrophila</name>
    <dbReference type="NCBI Taxonomy" id="748908"/>
    <lineage>
        <taxon>Bacteria</taxon>
        <taxon>Bacillati</taxon>
        <taxon>Actinomycetota</taxon>
        <taxon>Actinomycetes</taxon>
        <taxon>Micrococcales</taxon>
        <taxon>Microbacteriaceae</taxon>
        <taxon>Alpinimonas</taxon>
    </lineage>
</organism>
<dbReference type="PRINTS" id="PR00039">
    <property type="entry name" value="HTHLYSR"/>
</dbReference>
<dbReference type="Gene3D" id="3.40.190.290">
    <property type="match status" value="1"/>
</dbReference>
<dbReference type="Pfam" id="PF00126">
    <property type="entry name" value="HTH_1"/>
    <property type="match status" value="1"/>
</dbReference>
<evidence type="ECO:0000256" key="1">
    <source>
        <dbReference type="ARBA" id="ARBA00009437"/>
    </source>
</evidence>
<dbReference type="InterPro" id="IPR000847">
    <property type="entry name" value="LysR_HTH_N"/>
</dbReference>
<comment type="caution">
    <text evidence="6">The sequence shown here is derived from an EMBL/GenBank/DDBJ whole genome shotgun (WGS) entry which is preliminary data.</text>
</comment>
<keyword evidence="2" id="KW-0805">Transcription regulation</keyword>
<feature type="domain" description="HTH lysR-type" evidence="5">
    <location>
        <begin position="1"/>
        <end position="58"/>
    </location>
</feature>
<dbReference type="InterPro" id="IPR036390">
    <property type="entry name" value="WH_DNA-bd_sf"/>
</dbReference>
<protein>
    <submittedName>
        <fullName evidence="6">DNA-binding transcriptional LysR family regulator</fullName>
    </submittedName>
</protein>
<sequence length="306" mass="32994">MTIAQLRAFLAAMELGTFTAAAEKLETSQASISELIARLEDILGTPLFTRGGRKLVPTRAALELRPHAHDALAALEDGMESVRAMGSLHGGVSTFGVMRNAGYYDLADLAQTFHARYPKVKIRLVGLNSGFVAESIAAGEIECGLVILPVAVEGLEIEPLFKDEVFYVSTTRPRSAGDVTIEEMSQANLILYDAHTGWKDPTRKQILDRAKLAGVVIDPAIEVEHVETAISLVASGAGDSLVSRSIIDTPSFPLNVRTFKFAPPLYDTIALAQRTDSIISPATKKFAELAANKLLKYQKARNLMGG</sequence>
<keyword evidence="4" id="KW-0804">Transcription</keyword>
<reference evidence="6 7" key="1">
    <citation type="submission" date="2020-07" db="EMBL/GenBank/DDBJ databases">
        <title>Sequencing the genomes of 1000 actinobacteria strains.</title>
        <authorList>
            <person name="Klenk H.-P."/>
        </authorList>
    </citation>
    <scope>NUCLEOTIDE SEQUENCE [LARGE SCALE GENOMIC DNA]</scope>
    <source>
        <strain evidence="6 7">DSM 23737</strain>
    </source>
</reference>
<dbReference type="RefSeq" id="WP_182485042.1">
    <property type="nucleotide sequence ID" value="NZ_JACGWU010000006.1"/>
</dbReference>
<dbReference type="Proteomes" id="UP000524237">
    <property type="component" value="Unassembled WGS sequence"/>
</dbReference>
<evidence type="ECO:0000256" key="3">
    <source>
        <dbReference type="ARBA" id="ARBA00023125"/>
    </source>
</evidence>
<dbReference type="EMBL" id="JACGWU010000006">
    <property type="protein sequence ID" value="MBA8829611.1"/>
    <property type="molecule type" value="Genomic_DNA"/>
</dbReference>
<evidence type="ECO:0000313" key="6">
    <source>
        <dbReference type="EMBL" id="MBA8829611.1"/>
    </source>
</evidence>
<dbReference type="InterPro" id="IPR050950">
    <property type="entry name" value="HTH-type_LysR_regulators"/>
</dbReference>
<name>A0A7W3JUR9_9MICO</name>
<dbReference type="Pfam" id="PF03466">
    <property type="entry name" value="LysR_substrate"/>
    <property type="match status" value="1"/>
</dbReference>
<dbReference type="PANTHER" id="PTHR30419">
    <property type="entry name" value="HTH-TYPE TRANSCRIPTIONAL REGULATOR YBHD"/>
    <property type="match status" value="1"/>
</dbReference>
<keyword evidence="7" id="KW-1185">Reference proteome</keyword>
<evidence type="ECO:0000256" key="2">
    <source>
        <dbReference type="ARBA" id="ARBA00023015"/>
    </source>
</evidence>
<dbReference type="CDD" id="cd05466">
    <property type="entry name" value="PBP2_LTTR_substrate"/>
    <property type="match status" value="1"/>
</dbReference>
<dbReference type="SUPFAM" id="SSF46785">
    <property type="entry name" value="Winged helix' DNA-binding domain"/>
    <property type="match status" value="1"/>
</dbReference>
<dbReference type="AlphaFoldDB" id="A0A7W3JUR9"/>